<keyword evidence="6" id="KW-0029">Amino-acid transport</keyword>
<dbReference type="GO" id="GO:0006865">
    <property type="term" value="P:amino acid transport"/>
    <property type="evidence" value="ECO:0007669"/>
    <property type="project" value="UniProtKB-KW"/>
</dbReference>
<dbReference type="InterPro" id="IPR000515">
    <property type="entry name" value="MetI-like"/>
</dbReference>
<dbReference type="AlphaFoldDB" id="A0A9X3N6I3"/>
<evidence type="ECO:0000313" key="11">
    <source>
        <dbReference type="EMBL" id="MDA0179340.1"/>
    </source>
</evidence>
<evidence type="ECO:0000256" key="5">
    <source>
        <dbReference type="ARBA" id="ARBA00022692"/>
    </source>
</evidence>
<reference evidence="11" key="1">
    <citation type="submission" date="2022-10" db="EMBL/GenBank/DDBJ databases">
        <title>The WGS of Solirubrobacter phytolaccae KCTC 29190.</title>
        <authorList>
            <person name="Jiang Z."/>
        </authorList>
    </citation>
    <scope>NUCLEOTIDE SEQUENCE</scope>
    <source>
        <strain evidence="11">KCTC 29190</strain>
    </source>
</reference>
<accession>A0A9X3N6I3</accession>
<evidence type="ECO:0000256" key="7">
    <source>
        <dbReference type="ARBA" id="ARBA00022989"/>
    </source>
</evidence>
<evidence type="ECO:0000256" key="6">
    <source>
        <dbReference type="ARBA" id="ARBA00022970"/>
    </source>
</evidence>
<dbReference type="PROSITE" id="PS50928">
    <property type="entry name" value="ABC_TM1"/>
    <property type="match status" value="1"/>
</dbReference>
<evidence type="ECO:0000256" key="3">
    <source>
        <dbReference type="ARBA" id="ARBA00022448"/>
    </source>
</evidence>
<evidence type="ECO:0000256" key="4">
    <source>
        <dbReference type="ARBA" id="ARBA00022475"/>
    </source>
</evidence>
<gene>
    <name evidence="11" type="ORF">OJ997_03445</name>
</gene>
<feature type="transmembrane region" description="Helical" evidence="9">
    <location>
        <begin position="213"/>
        <end position="231"/>
    </location>
</feature>
<name>A0A9X3N6I3_9ACTN</name>
<evidence type="ECO:0000259" key="10">
    <source>
        <dbReference type="PROSITE" id="PS50928"/>
    </source>
</evidence>
<comment type="caution">
    <text evidence="11">The sequence shown here is derived from an EMBL/GenBank/DDBJ whole genome shotgun (WGS) entry which is preliminary data.</text>
</comment>
<dbReference type="SUPFAM" id="SSF161098">
    <property type="entry name" value="MetI-like"/>
    <property type="match status" value="1"/>
</dbReference>
<dbReference type="PANTHER" id="PTHR30614:SF20">
    <property type="entry name" value="GLUTAMINE TRANSPORT SYSTEM PERMEASE PROTEIN GLNP"/>
    <property type="match status" value="1"/>
</dbReference>
<evidence type="ECO:0000256" key="8">
    <source>
        <dbReference type="ARBA" id="ARBA00023136"/>
    </source>
</evidence>
<keyword evidence="3 9" id="KW-0813">Transport</keyword>
<evidence type="ECO:0000256" key="2">
    <source>
        <dbReference type="ARBA" id="ARBA00010072"/>
    </source>
</evidence>
<comment type="subcellular location">
    <subcellularLocation>
        <location evidence="1 9">Cell membrane</location>
        <topology evidence="1 9">Multi-pass membrane protein</topology>
    </subcellularLocation>
</comment>
<dbReference type="PANTHER" id="PTHR30614">
    <property type="entry name" value="MEMBRANE COMPONENT OF AMINO ACID ABC TRANSPORTER"/>
    <property type="match status" value="1"/>
</dbReference>
<evidence type="ECO:0000256" key="9">
    <source>
        <dbReference type="RuleBase" id="RU363032"/>
    </source>
</evidence>
<feature type="transmembrane region" description="Helical" evidence="9">
    <location>
        <begin position="109"/>
        <end position="128"/>
    </location>
</feature>
<keyword evidence="7 9" id="KW-1133">Transmembrane helix</keyword>
<dbReference type="InterPro" id="IPR035906">
    <property type="entry name" value="MetI-like_sf"/>
</dbReference>
<dbReference type="NCBIfam" id="TIGR01726">
    <property type="entry name" value="HEQRo_perm_3TM"/>
    <property type="match status" value="1"/>
</dbReference>
<evidence type="ECO:0000313" key="12">
    <source>
        <dbReference type="Proteomes" id="UP001147653"/>
    </source>
</evidence>
<protein>
    <submittedName>
        <fullName evidence="11">Amino acid ABC transporter permease</fullName>
    </submittedName>
</protein>
<dbReference type="CDD" id="cd06261">
    <property type="entry name" value="TM_PBP2"/>
    <property type="match status" value="1"/>
</dbReference>
<feature type="transmembrane region" description="Helical" evidence="9">
    <location>
        <begin position="71"/>
        <end position="89"/>
    </location>
</feature>
<feature type="transmembrane region" description="Helical" evidence="9">
    <location>
        <begin position="26"/>
        <end position="50"/>
    </location>
</feature>
<dbReference type="InterPro" id="IPR043429">
    <property type="entry name" value="ArtM/GltK/GlnP/TcyL/YhdX-like"/>
</dbReference>
<keyword evidence="12" id="KW-1185">Reference proteome</keyword>
<organism evidence="11 12">
    <name type="scientific">Solirubrobacter phytolaccae</name>
    <dbReference type="NCBI Taxonomy" id="1404360"/>
    <lineage>
        <taxon>Bacteria</taxon>
        <taxon>Bacillati</taxon>
        <taxon>Actinomycetota</taxon>
        <taxon>Thermoleophilia</taxon>
        <taxon>Solirubrobacterales</taxon>
        <taxon>Solirubrobacteraceae</taxon>
        <taxon>Solirubrobacter</taxon>
    </lineage>
</organism>
<comment type="similarity">
    <text evidence="2">Belongs to the binding-protein-dependent transport system permease family. HisMQ subfamily.</text>
</comment>
<keyword evidence="8 9" id="KW-0472">Membrane</keyword>
<keyword evidence="4" id="KW-1003">Cell membrane</keyword>
<feature type="transmembrane region" description="Helical" evidence="9">
    <location>
        <begin position="175"/>
        <end position="193"/>
    </location>
</feature>
<dbReference type="Gene3D" id="1.10.3720.10">
    <property type="entry name" value="MetI-like"/>
    <property type="match status" value="1"/>
</dbReference>
<dbReference type="Proteomes" id="UP001147653">
    <property type="component" value="Unassembled WGS sequence"/>
</dbReference>
<dbReference type="Pfam" id="PF00528">
    <property type="entry name" value="BPD_transp_1"/>
    <property type="match status" value="1"/>
</dbReference>
<keyword evidence="5 9" id="KW-0812">Transmembrane</keyword>
<dbReference type="EMBL" id="JAPDDP010000004">
    <property type="protein sequence ID" value="MDA0179340.1"/>
    <property type="molecule type" value="Genomic_DNA"/>
</dbReference>
<evidence type="ECO:0000256" key="1">
    <source>
        <dbReference type="ARBA" id="ARBA00004651"/>
    </source>
</evidence>
<dbReference type="RefSeq" id="WP_270023610.1">
    <property type="nucleotide sequence ID" value="NZ_JAPDDP010000004.1"/>
</dbReference>
<proteinExistence type="inferred from homology"/>
<dbReference type="GO" id="GO:0043190">
    <property type="term" value="C:ATP-binding cassette (ABC) transporter complex"/>
    <property type="evidence" value="ECO:0007669"/>
    <property type="project" value="InterPro"/>
</dbReference>
<sequence length="265" mass="29489">MSYLFSPDNWEWLWTGNNARFILEGFLINLEIAVISIIFALIFGLVLALLRLSVLKPVSFLAGAWVDVFRNLPLIFLILYFALGLPQSWKQAWEDAMPSWAPEAFQSGLVLGAFMGLILYNSAVLAEIMRAGILSLPKGQGEAASALGMTRRQALRYVILPQGLRRMVPATVSQLITLNKDTTLVSIIAITEVMRRGRIVTSSGFFGDVTAPILQVFIFIGFLFVVVNYLLSRLSRRLEIRERKITGTKLKRVGGLEDQVAADPV</sequence>
<dbReference type="GO" id="GO:0022857">
    <property type="term" value="F:transmembrane transporter activity"/>
    <property type="evidence" value="ECO:0007669"/>
    <property type="project" value="InterPro"/>
</dbReference>
<dbReference type="InterPro" id="IPR010065">
    <property type="entry name" value="AA_ABC_transptr_permease_3TM"/>
</dbReference>
<feature type="domain" description="ABC transmembrane type-1" evidence="10">
    <location>
        <begin position="26"/>
        <end position="235"/>
    </location>
</feature>